<feature type="compositionally biased region" description="Low complexity" evidence="1">
    <location>
        <begin position="183"/>
        <end position="192"/>
    </location>
</feature>
<accession>A0A1V8SS74</accession>
<dbReference type="Gene3D" id="1.20.5.170">
    <property type="match status" value="1"/>
</dbReference>
<dbReference type="Proteomes" id="UP000192596">
    <property type="component" value="Unassembled WGS sequence"/>
</dbReference>
<feature type="compositionally biased region" description="Basic and acidic residues" evidence="1">
    <location>
        <begin position="54"/>
        <end position="93"/>
    </location>
</feature>
<name>A0A1V8SS74_9PEZI</name>
<dbReference type="EMBL" id="NAJO01000029">
    <property type="protein sequence ID" value="OQO01864.1"/>
    <property type="molecule type" value="Genomic_DNA"/>
</dbReference>
<organism evidence="2 3">
    <name type="scientific">Cryoendolithus antarcticus</name>
    <dbReference type="NCBI Taxonomy" id="1507870"/>
    <lineage>
        <taxon>Eukaryota</taxon>
        <taxon>Fungi</taxon>
        <taxon>Dikarya</taxon>
        <taxon>Ascomycota</taxon>
        <taxon>Pezizomycotina</taxon>
        <taxon>Dothideomycetes</taxon>
        <taxon>Dothideomycetidae</taxon>
        <taxon>Cladosporiales</taxon>
        <taxon>Cladosporiaceae</taxon>
        <taxon>Cryoendolithus</taxon>
    </lineage>
</organism>
<evidence type="ECO:0000256" key="1">
    <source>
        <dbReference type="SAM" id="MobiDB-lite"/>
    </source>
</evidence>
<dbReference type="GO" id="GO:0003700">
    <property type="term" value="F:DNA-binding transcription factor activity"/>
    <property type="evidence" value="ECO:0007669"/>
    <property type="project" value="InterPro"/>
</dbReference>
<feature type="compositionally biased region" description="Polar residues" evidence="1">
    <location>
        <begin position="325"/>
        <end position="346"/>
    </location>
</feature>
<evidence type="ECO:0000313" key="2">
    <source>
        <dbReference type="EMBL" id="OQO01864.1"/>
    </source>
</evidence>
<dbReference type="SUPFAM" id="SSF57959">
    <property type="entry name" value="Leucine zipper domain"/>
    <property type="match status" value="1"/>
</dbReference>
<feature type="region of interest" description="Disordered" evidence="1">
    <location>
        <begin position="122"/>
        <end position="210"/>
    </location>
</feature>
<dbReference type="AlphaFoldDB" id="A0A1V8SS74"/>
<proteinExistence type="predicted"/>
<dbReference type="InParanoid" id="A0A1V8SS74"/>
<feature type="compositionally biased region" description="Low complexity" evidence="1">
    <location>
        <begin position="275"/>
        <end position="300"/>
    </location>
</feature>
<feature type="region of interest" description="Disordered" evidence="1">
    <location>
        <begin position="1"/>
        <end position="105"/>
    </location>
</feature>
<feature type="compositionally biased region" description="Low complexity" evidence="1">
    <location>
        <begin position="152"/>
        <end position="174"/>
    </location>
</feature>
<feature type="region of interest" description="Disordered" evidence="1">
    <location>
        <begin position="258"/>
        <end position="408"/>
    </location>
</feature>
<dbReference type="PANTHER" id="PTHR37012:SF2">
    <property type="entry name" value="BZIP DOMAIN-CONTAINING PROTEIN-RELATED"/>
    <property type="match status" value="1"/>
</dbReference>
<comment type="caution">
    <text evidence="2">The sequence shown here is derived from an EMBL/GenBank/DDBJ whole genome shotgun (WGS) entry which is preliminary data.</text>
</comment>
<gene>
    <name evidence="2" type="ORF">B0A48_12337</name>
</gene>
<dbReference type="OrthoDB" id="3535998at2759"/>
<reference evidence="3" key="1">
    <citation type="submission" date="2017-03" db="EMBL/GenBank/DDBJ databases">
        <title>Genomes of endolithic fungi from Antarctica.</title>
        <authorList>
            <person name="Coleine C."/>
            <person name="Masonjones S."/>
            <person name="Stajich J.E."/>
        </authorList>
    </citation>
    <scope>NUCLEOTIDE SEQUENCE [LARGE SCALE GENOMIC DNA]</scope>
    <source>
        <strain evidence="3">CCFEE 5527</strain>
    </source>
</reference>
<dbReference type="CDD" id="cd14688">
    <property type="entry name" value="bZIP_YAP"/>
    <property type="match status" value="1"/>
</dbReference>
<feature type="compositionally biased region" description="Low complexity" evidence="1">
    <location>
        <begin position="200"/>
        <end position="210"/>
    </location>
</feature>
<feature type="compositionally biased region" description="Polar residues" evidence="1">
    <location>
        <begin position="44"/>
        <end position="53"/>
    </location>
</feature>
<dbReference type="InterPro" id="IPR046347">
    <property type="entry name" value="bZIP_sf"/>
</dbReference>
<evidence type="ECO:0000313" key="3">
    <source>
        <dbReference type="Proteomes" id="UP000192596"/>
    </source>
</evidence>
<protein>
    <recommendedName>
        <fullName evidence="4">BZIP domain-containing protein</fullName>
    </recommendedName>
</protein>
<sequence>MNPDPSDSSNAGHERATSHGYASSESEARRSGSSKKRASRAGTRSVSTLSTAQLERKRANDREAQRAIRQRTKDHIDGLERNITDLRQSHDASEQVVAVTRQRNRELEEENSYLRLRMSEAGLPVSLPPTDTRVPEPGRLAAHPPSPLTQPSAIEIARSASASTARSFSNSNAPPSGPPPPGWQHQHPGYGPNLSHPLTGPAASPSAAGANLSTWRAHEMPQGIPHAVAGDVRLPSQQQSPIPYVAPTHTDRLQWHAQPPQYQHAVSESQAPTSQYQPVGYPPTTQQPPVQQQPSYAQQSMHVYPPQPLRQQPGYPPSQAPPQAEFQNLAVSSPAQYHLPPSSQSFAPPGQYHMAPPSQQHGDYAHVPAPQLPAAPYQGPPGEQAYQHPPGSYREEPPRGYMGQYPPG</sequence>
<evidence type="ECO:0008006" key="4">
    <source>
        <dbReference type="Google" id="ProtNLM"/>
    </source>
</evidence>
<feature type="compositionally biased region" description="Polar residues" evidence="1">
    <location>
        <begin position="260"/>
        <end position="274"/>
    </location>
</feature>
<keyword evidence="3" id="KW-1185">Reference proteome</keyword>
<dbReference type="PANTHER" id="PTHR37012">
    <property type="entry name" value="B-ZIP TRANSCRIPTION FACTOR (EUROFUNG)-RELATED"/>
    <property type="match status" value="1"/>
</dbReference>
<feature type="compositionally biased region" description="Polar residues" evidence="1">
    <location>
        <begin position="1"/>
        <end position="11"/>
    </location>
</feature>